<keyword evidence="3" id="KW-1185">Reference proteome</keyword>
<dbReference type="OrthoDB" id="9779926at2"/>
<organism evidence="2 3">
    <name type="scientific">Chitinophaga silvatica</name>
    <dbReference type="NCBI Taxonomy" id="2282649"/>
    <lineage>
        <taxon>Bacteria</taxon>
        <taxon>Pseudomonadati</taxon>
        <taxon>Bacteroidota</taxon>
        <taxon>Chitinophagia</taxon>
        <taxon>Chitinophagales</taxon>
        <taxon>Chitinophagaceae</taxon>
        <taxon>Chitinophaga</taxon>
    </lineage>
</organism>
<dbReference type="GO" id="GO:0016740">
    <property type="term" value="F:transferase activity"/>
    <property type="evidence" value="ECO:0007669"/>
    <property type="project" value="UniProtKB-KW"/>
</dbReference>
<evidence type="ECO:0000259" key="1">
    <source>
        <dbReference type="Pfam" id="PF00483"/>
    </source>
</evidence>
<evidence type="ECO:0000313" key="3">
    <source>
        <dbReference type="Proteomes" id="UP000260644"/>
    </source>
</evidence>
<gene>
    <name evidence="2" type="ORF">DVR12_22335</name>
</gene>
<feature type="domain" description="Nucleotidyl transferase" evidence="1">
    <location>
        <begin position="7"/>
        <end position="143"/>
    </location>
</feature>
<name>A0A3E1Y5A4_9BACT</name>
<protein>
    <submittedName>
        <fullName evidence="2">Nucleotidyltransferase</fullName>
    </submittedName>
</protein>
<dbReference type="SUPFAM" id="SSF53448">
    <property type="entry name" value="Nucleotide-diphospho-sugar transferases"/>
    <property type="match status" value="1"/>
</dbReference>
<comment type="caution">
    <text evidence="2">The sequence shown here is derived from an EMBL/GenBank/DDBJ whole genome shotgun (WGS) entry which is preliminary data.</text>
</comment>
<dbReference type="Gene3D" id="3.90.550.10">
    <property type="entry name" value="Spore Coat Polysaccharide Biosynthesis Protein SpsA, Chain A"/>
    <property type="match status" value="1"/>
</dbReference>
<dbReference type="InterPro" id="IPR005835">
    <property type="entry name" value="NTP_transferase_dom"/>
</dbReference>
<sequence>MQPTLLILAAGMASRYGSLKQIQKFGPSGETIIDYSIYDAINAGFGKIVFIIRENFAAEFKEIFEPKLKGRVETDYVFQEMDAYIGDHQIPAERTKPWGTAHAILCAKNAINEPFAVINADDFYGTDAFVKAAEFLKNGCKPDVYSVIGYELGKTISEHGSVSRGVCEVNAAGNLAAINERTKIYKENDQIVYEDADGGKHPLDANTPVSMNFWAFDPSVFQLSQDLFNEFLDKNISNPKSEFFIPIVADEFIRRDKGLVKVIPTSSKWFGVTYKEDAPGVQASLNQLVANGEYPDNLWK</sequence>
<keyword evidence="2" id="KW-0808">Transferase</keyword>
<reference evidence="2 3" key="1">
    <citation type="submission" date="2018-07" db="EMBL/GenBank/DDBJ databases">
        <title>Chitinophaga K2CV101002-2 sp. nov., isolated from a monsoon evergreen broad-leaved forest soil.</title>
        <authorList>
            <person name="Lv Y."/>
        </authorList>
    </citation>
    <scope>NUCLEOTIDE SEQUENCE [LARGE SCALE GENOMIC DNA]</scope>
    <source>
        <strain evidence="2 3">GDMCC 1.1288</strain>
    </source>
</reference>
<accession>A0A3E1Y5A4</accession>
<dbReference type="Proteomes" id="UP000260644">
    <property type="component" value="Unassembled WGS sequence"/>
</dbReference>
<dbReference type="AlphaFoldDB" id="A0A3E1Y5A4"/>
<proteinExistence type="predicted"/>
<evidence type="ECO:0000313" key="2">
    <source>
        <dbReference type="EMBL" id="RFS19869.1"/>
    </source>
</evidence>
<dbReference type="Pfam" id="PF00483">
    <property type="entry name" value="NTP_transferase"/>
    <property type="match status" value="1"/>
</dbReference>
<dbReference type="EMBL" id="QPMM01000012">
    <property type="protein sequence ID" value="RFS19869.1"/>
    <property type="molecule type" value="Genomic_DNA"/>
</dbReference>
<dbReference type="InterPro" id="IPR029044">
    <property type="entry name" value="Nucleotide-diphossugar_trans"/>
</dbReference>